<dbReference type="GeneID" id="111123922"/>
<keyword evidence="2" id="KW-0472">Membrane</keyword>
<feature type="transmembrane region" description="Helical" evidence="2">
    <location>
        <begin position="49"/>
        <end position="70"/>
    </location>
</feature>
<dbReference type="RefSeq" id="XP_022322364.1">
    <property type="nucleotide sequence ID" value="XM_022466656.1"/>
</dbReference>
<feature type="transmembrane region" description="Helical" evidence="2">
    <location>
        <begin position="338"/>
        <end position="360"/>
    </location>
</feature>
<feature type="transmembrane region" description="Helical" evidence="2">
    <location>
        <begin position="161"/>
        <end position="185"/>
    </location>
</feature>
<dbReference type="InterPro" id="IPR050327">
    <property type="entry name" value="Proton-linked_MCT"/>
</dbReference>
<feature type="transmembrane region" description="Helical" evidence="2">
    <location>
        <begin position="314"/>
        <end position="332"/>
    </location>
</feature>
<keyword evidence="2" id="KW-0812">Transmembrane</keyword>
<evidence type="ECO:0000313" key="3">
    <source>
        <dbReference type="Proteomes" id="UP000694844"/>
    </source>
</evidence>
<feature type="transmembrane region" description="Helical" evidence="2">
    <location>
        <begin position="372"/>
        <end position="391"/>
    </location>
</feature>
<protein>
    <submittedName>
        <fullName evidence="4 5">Monocarboxylate transporter 12-like isoform X1</fullName>
    </submittedName>
</protein>
<reference evidence="3" key="1">
    <citation type="submission" date="2024-06" db="UniProtKB">
        <authorList>
            <consortium name="RefSeq"/>
        </authorList>
    </citation>
    <scope>NUCLEOTIDE SEQUENCE [LARGE SCALE GENOMIC DNA]</scope>
    <source>
        <tissue evidence="5">Whole sample</tissue>
    </source>
</reference>
<feature type="transmembrane region" description="Helical" evidence="2">
    <location>
        <begin position="403"/>
        <end position="425"/>
    </location>
</feature>
<feature type="transmembrane region" description="Helical" evidence="2">
    <location>
        <begin position="282"/>
        <end position="302"/>
    </location>
</feature>
<feature type="transmembrane region" description="Helical" evidence="2">
    <location>
        <begin position="135"/>
        <end position="155"/>
    </location>
</feature>
<organism evidence="3 4">
    <name type="scientific">Crassostrea virginica</name>
    <name type="common">Eastern oyster</name>
    <dbReference type="NCBI Taxonomy" id="6565"/>
    <lineage>
        <taxon>Eukaryota</taxon>
        <taxon>Metazoa</taxon>
        <taxon>Spiralia</taxon>
        <taxon>Lophotrochozoa</taxon>
        <taxon>Mollusca</taxon>
        <taxon>Bivalvia</taxon>
        <taxon>Autobranchia</taxon>
        <taxon>Pteriomorphia</taxon>
        <taxon>Ostreida</taxon>
        <taxon>Ostreoidea</taxon>
        <taxon>Ostreidae</taxon>
        <taxon>Crassostrea</taxon>
    </lineage>
</organism>
<evidence type="ECO:0000313" key="4">
    <source>
        <dbReference type="RefSeq" id="XP_022322354.1"/>
    </source>
</evidence>
<dbReference type="PANTHER" id="PTHR11360:SF311">
    <property type="entry name" value="MAJOR FACILITATOR SUPERFAMILY (MFS) PROFILE DOMAIN-CONTAINING PROTEIN"/>
    <property type="match status" value="1"/>
</dbReference>
<dbReference type="SUPFAM" id="SSF103473">
    <property type="entry name" value="MFS general substrate transporter"/>
    <property type="match status" value="1"/>
</dbReference>
<dbReference type="InterPro" id="IPR011701">
    <property type="entry name" value="MFS"/>
</dbReference>
<dbReference type="PANTHER" id="PTHR11360">
    <property type="entry name" value="MONOCARBOXYLATE TRANSPORTER"/>
    <property type="match status" value="1"/>
</dbReference>
<name>A0A8B8D496_CRAVI</name>
<feature type="transmembrane region" description="Helical" evidence="2">
    <location>
        <begin position="77"/>
        <end position="97"/>
    </location>
</feature>
<dbReference type="CDD" id="cd17352">
    <property type="entry name" value="MFS_MCT_SLC16"/>
    <property type="match status" value="1"/>
</dbReference>
<proteinExistence type="predicted"/>
<dbReference type="AlphaFoldDB" id="A0A8B8D496"/>
<keyword evidence="2" id="KW-1133">Transmembrane helix</keyword>
<dbReference type="Gene3D" id="1.20.1250.20">
    <property type="entry name" value="MFS general substrate transporter like domains"/>
    <property type="match status" value="2"/>
</dbReference>
<reference evidence="4" key="2">
    <citation type="submission" date="2025-04" db="UniProtKB">
        <authorList>
            <consortium name="RefSeq"/>
        </authorList>
    </citation>
    <scope>IDENTIFICATION</scope>
    <source>
        <tissue evidence="4">Whole sample</tissue>
    </source>
</reference>
<dbReference type="Proteomes" id="UP000694844">
    <property type="component" value="Chromosome 1"/>
</dbReference>
<dbReference type="GO" id="GO:0022857">
    <property type="term" value="F:transmembrane transporter activity"/>
    <property type="evidence" value="ECO:0007669"/>
    <property type="project" value="InterPro"/>
</dbReference>
<feature type="transmembrane region" description="Helical" evidence="2">
    <location>
        <begin position="12"/>
        <end position="34"/>
    </location>
</feature>
<feature type="transmembrane region" description="Helical" evidence="2">
    <location>
        <begin position="103"/>
        <end position="128"/>
    </location>
</feature>
<dbReference type="Pfam" id="PF07690">
    <property type="entry name" value="MFS_1"/>
    <property type="match status" value="1"/>
</dbReference>
<dbReference type="InterPro" id="IPR036259">
    <property type="entry name" value="MFS_trans_sf"/>
</dbReference>
<accession>A0A8B8D496</accession>
<dbReference type="RefSeq" id="XP_022322354.1">
    <property type="nucleotide sequence ID" value="XM_022466646.1"/>
</dbReference>
<sequence length="447" mass="49221">MKEQGSHYPYVMLIATTVMAMIIIGGLSSFSILYKELLDFYNTRAGDTAIISSLCIFLNFAIGPFANYAAEVYSFRLVMIVGGFLGFLGLFLSAFVSQMELWILTYGVISGLGFGLVYSPCFTVINFYFERRRALAIGTVLLGTGIGSVVFPFVFQSLIAYYGLRGAVLVISALTLNICVCAALIRQPKELSHRKTSLHQKTNSEDESQEMKNKTNHDEKKQTCFNCHVCKPKRPLFHFSLLRIPSFLIYSIGFMCSIFAYFSNFVLIPGHARVQGMDSEDIAVFLSVVGGMMVLARPAVGILADSNLIHKRNIIGAFVAVGGILSIILPWMPGFFPLIIYSVSVGIFPGSFFMFIPLLLLEITTLDNLPQAQGLMNLCIALPVGISQPAAGWLRDLTGNWCWSFRVSGAVSLLAGVCFVLEPAFRPKKCLKENQTVSSESAQLENL</sequence>
<dbReference type="OrthoDB" id="6509908at2759"/>
<evidence type="ECO:0000313" key="5">
    <source>
        <dbReference type="RefSeq" id="XP_022322364.1"/>
    </source>
</evidence>
<feature type="transmembrane region" description="Helical" evidence="2">
    <location>
        <begin position="241"/>
        <end position="262"/>
    </location>
</feature>
<evidence type="ECO:0000256" key="1">
    <source>
        <dbReference type="SAM" id="MobiDB-lite"/>
    </source>
</evidence>
<dbReference type="KEGG" id="cvn:111123922"/>
<feature type="region of interest" description="Disordered" evidence="1">
    <location>
        <begin position="195"/>
        <end position="215"/>
    </location>
</feature>
<gene>
    <name evidence="4 5" type="primary">LOC111123922</name>
</gene>
<evidence type="ECO:0000256" key="2">
    <source>
        <dbReference type="SAM" id="Phobius"/>
    </source>
</evidence>
<keyword evidence="3" id="KW-1185">Reference proteome</keyword>